<reference evidence="2" key="1">
    <citation type="submission" date="2022-03" db="EMBL/GenBank/DDBJ databases">
        <title>Streptomyces 7R015 and 7R016 isolated from Barleria lupulina in Thailand.</title>
        <authorList>
            <person name="Kanchanasin P."/>
            <person name="Phongsopitanun W."/>
            <person name="Tanasupawat S."/>
        </authorList>
    </citation>
    <scope>NUCLEOTIDE SEQUENCE</scope>
    <source>
        <strain evidence="2">7R015</strain>
    </source>
</reference>
<keyword evidence="3" id="KW-1185">Reference proteome</keyword>
<dbReference type="EMBL" id="JALDAY010000004">
    <property type="protein sequence ID" value="MCI3272129.1"/>
    <property type="molecule type" value="Genomic_DNA"/>
</dbReference>
<sequence length="66" mass="7774">MTSNELLMLAVGLTLGMHLMNAMHAYWGWRDDRRSAARTRADMKRSAGDRYLHSLRIYQLQHRSRV</sequence>
<dbReference type="RefSeq" id="WP_242765298.1">
    <property type="nucleotide sequence ID" value="NZ_JALDAY010000004.1"/>
</dbReference>
<evidence type="ECO:0000313" key="3">
    <source>
        <dbReference type="Proteomes" id="UP001165269"/>
    </source>
</evidence>
<organism evidence="2 3">
    <name type="scientific">Streptomyces cylindrosporus</name>
    <dbReference type="NCBI Taxonomy" id="2927583"/>
    <lineage>
        <taxon>Bacteria</taxon>
        <taxon>Bacillati</taxon>
        <taxon>Actinomycetota</taxon>
        <taxon>Actinomycetes</taxon>
        <taxon>Kitasatosporales</taxon>
        <taxon>Streptomycetaceae</taxon>
        <taxon>Streptomyces</taxon>
    </lineage>
</organism>
<name>A0ABS9Y546_9ACTN</name>
<dbReference type="Proteomes" id="UP001165269">
    <property type="component" value="Unassembled WGS sequence"/>
</dbReference>
<comment type="caution">
    <text evidence="2">The sequence shown here is derived from an EMBL/GenBank/DDBJ whole genome shotgun (WGS) entry which is preliminary data.</text>
</comment>
<evidence type="ECO:0000313" key="2">
    <source>
        <dbReference type="EMBL" id="MCI3272129.1"/>
    </source>
</evidence>
<accession>A0ABS9Y546</accession>
<protein>
    <submittedName>
        <fullName evidence="2">Uncharacterized protein</fullName>
    </submittedName>
</protein>
<keyword evidence="1" id="KW-1133">Transmembrane helix</keyword>
<evidence type="ECO:0000256" key="1">
    <source>
        <dbReference type="SAM" id="Phobius"/>
    </source>
</evidence>
<keyword evidence="1" id="KW-0472">Membrane</keyword>
<keyword evidence="1" id="KW-0812">Transmembrane</keyword>
<feature type="transmembrane region" description="Helical" evidence="1">
    <location>
        <begin position="6"/>
        <end position="29"/>
    </location>
</feature>
<proteinExistence type="predicted"/>
<gene>
    <name evidence="2" type="ORF">MQP27_13505</name>
</gene>